<dbReference type="InterPro" id="IPR000073">
    <property type="entry name" value="AB_hydrolase_1"/>
</dbReference>
<dbReference type="AlphaFoldDB" id="A0A0F2TA11"/>
<sequence length="239" mass="26702">MADGHELWAAQLPWRDGELGDWTHGPALGGWIAEALRLVPGGAEVLVVHSMAVNVLMELIDQELQRGVDPFEEFGIRALVLVSPFYRSSTEDFDWDALTYYVTDFHLILEEGLHLASEGRLDPDIQRAMAYRVRDRIGPYGWMRFFGLYLATPLLQTGRITVPTLLVSGEHDIGAPPREGRALAADLPDARHLVYPTGHFPMIERPEQFAADIREFVNSTLADDPQPGSGPRTVLEHHS</sequence>
<dbReference type="InterPro" id="IPR029058">
    <property type="entry name" value="AB_hydrolase_fold"/>
</dbReference>
<name>A0A0F2TA11_STRR3</name>
<dbReference type="Gene3D" id="3.40.50.1820">
    <property type="entry name" value="alpha/beta hydrolase"/>
    <property type="match status" value="1"/>
</dbReference>
<evidence type="ECO:0000259" key="2">
    <source>
        <dbReference type="Pfam" id="PF12697"/>
    </source>
</evidence>
<dbReference type="PATRIC" id="fig|359131.3.peg.7169"/>
<protein>
    <submittedName>
        <fullName evidence="3">Alpha/beta hydrolase</fullName>
    </submittedName>
</protein>
<gene>
    <name evidence="3" type="ORF">VM95_29005</name>
</gene>
<proteinExistence type="predicted"/>
<dbReference type="GO" id="GO:0016787">
    <property type="term" value="F:hydrolase activity"/>
    <property type="evidence" value="ECO:0007669"/>
    <property type="project" value="UniProtKB-KW"/>
</dbReference>
<accession>A0A0F2TA11</accession>
<evidence type="ECO:0000313" key="3">
    <source>
        <dbReference type="EMBL" id="KJS59150.1"/>
    </source>
</evidence>
<dbReference type="Proteomes" id="UP000033699">
    <property type="component" value="Unassembled WGS sequence"/>
</dbReference>
<dbReference type="SUPFAM" id="SSF53474">
    <property type="entry name" value="alpha/beta-Hydrolases"/>
    <property type="match status" value="1"/>
</dbReference>
<keyword evidence="3" id="KW-0378">Hydrolase</keyword>
<evidence type="ECO:0000256" key="1">
    <source>
        <dbReference type="SAM" id="MobiDB-lite"/>
    </source>
</evidence>
<dbReference type="Pfam" id="PF12697">
    <property type="entry name" value="Abhydrolase_6"/>
    <property type="match status" value="1"/>
</dbReference>
<dbReference type="EMBL" id="JZKH01000078">
    <property type="protein sequence ID" value="KJS59150.1"/>
    <property type="molecule type" value="Genomic_DNA"/>
</dbReference>
<comment type="caution">
    <text evidence="3">The sequence shown here is derived from an EMBL/GenBank/DDBJ whole genome shotgun (WGS) entry which is preliminary data.</text>
</comment>
<evidence type="ECO:0000313" key="4">
    <source>
        <dbReference type="Proteomes" id="UP000033699"/>
    </source>
</evidence>
<organism evidence="3 4">
    <name type="scientific">Streptomyces rubellomurinus (strain ATCC 31215)</name>
    <dbReference type="NCBI Taxonomy" id="359131"/>
    <lineage>
        <taxon>Bacteria</taxon>
        <taxon>Bacillati</taxon>
        <taxon>Actinomycetota</taxon>
        <taxon>Actinomycetes</taxon>
        <taxon>Kitasatosporales</taxon>
        <taxon>Streptomycetaceae</taxon>
        <taxon>Streptomyces</taxon>
    </lineage>
</organism>
<keyword evidence="4" id="KW-1185">Reference proteome</keyword>
<feature type="domain" description="AB hydrolase-1" evidence="2">
    <location>
        <begin position="3"/>
        <end position="211"/>
    </location>
</feature>
<reference evidence="3 4" key="1">
    <citation type="submission" date="2015-02" db="EMBL/GenBank/DDBJ databases">
        <authorList>
            <person name="Ju K.-S."/>
            <person name="Doroghazi J.R."/>
            <person name="Metcalf W."/>
        </authorList>
    </citation>
    <scope>NUCLEOTIDE SEQUENCE [LARGE SCALE GENOMIC DNA]</scope>
    <source>
        <strain evidence="3 4">ATCC 31215</strain>
    </source>
</reference>
<feature type="region of interest" description="Disordered" evidence="1">
    <location>
        <begin position="220"/>
        <end position="239"/>
    </location>
</feature>